<protein>
    <submittedName>
        <fullName evidence="1">Uncharacterized protein</fullName>
    </submittedName>
</protein>
<reference evidence="1" key="1">
    <citation type="journal article" date="2012" name="Mol. Plant Microbe Interact.">
        <title>A highly conserved effector in Fusarium oxysporum is required for full virulence on Arabidopsis.</title>
        <authorList>
            <person name="Thatcher L.F."/>
            <person name="Gardiner D.M."/>
            <person name="Kazan K."/>
            <person name="Manners J."/>
        </authorList>
    </citation>
    <scope>NUCLEOTIDE SEQUENCE [LARGE SCALE GENOMIC DNA]</scope>
    <source>
        <strain evidence="1">Fo5176</strain>
    </source>
</reference>
<comment type="caution">
    <text evidence="1">The sequence shown here is derived from an EMBL/GenBank/DDBJ whole genome shotgun (WGS) entry which is preliminary data.</text>
</comment>
<accession>F9G4F5</accession>
<dbReference type="EMBL" id="AFQF01003378">
    <property type="protein sequence ID" value="EGU75954.1"/>
    <property type="molecule type" value="Genomic_DNA"/>
</dbReference>
<sequence>MGLHVRKVINRAC</sequence>
<evidence type="ECO:0000313" key="1">
    <source>
        <dbReference type="EMBL" id="EGU75954.1"/>
    </source>
</evidence>
<gene>
    <name evidence="1" type="ORF">FOXB_13537</name>
</gene>
<proteinExistence type="predicted"/>
<organism evidence="1">
    <name type="scientific">Fusarium oxysporum (strain Fo5176)</name>
    <name type="common">Fusarium vascular wilt</name>
    <dbReference type="NCBI Taxonomy" id="660025"/>
    <lineage>
        <taxon>Eukaryota</taxon>
        <taxon>Fungi</taxon>
        <taxon>Dikarya</taxon>
        <taxon>Ascomycota</taxon>
        <taxon>Pezizomycotina</taxon>
        <taxon>Sordariomycetes</taxon>
        <taxon>Hypocreomycetidae</taxon>
        <taxon>Hypocreales</taxon>
        <taxon>Nectriaceae</taxon>
        <taxon>Fusarium</taxon>
        <taxon>Fusarium oxysporum species complex</taxon>
    </lineage>
</organism>
<name>F9G4F5_FUSOF</name>